<keyword evidence="4" id="KW-1185">Reference proteome</keyword>
<keyword evidence="2" id="KW-0472">Membrane</keyword>
<dbReference type="SMR" id="A0A445J5W5"/>
<accession>A0A445J5W5</accession>
<dbReference type="EMBL" id="QZWG01000009">
    <property type="protein sequence ID" value="RZB93796.1"/>
    <property type="molecule type" value="Genomic_DNA"/>
</dbReference>
<comment type="caution">
    <text evidence="3">The sequence shown here is derived from an EMBL/GenBank/DDBJ whole genome shotgun (WGS) entry which is preliminary data.</text>
</comment>
<feature type="transmembrane region" description="Helical" evidence="2">
    <location>
        <begin position="136"/>
        <end position="160"/>
    </location>
</feature>
<evidence type="ECO:0000313" key="3">
    <source>
        <dbReference type="EMBL" id="RZB93796.1"/>
    </source>
</evidence>
<dbReference type="PANTHER" id="PTHR37254:SF1">
    <property type="entry name" value="OS01G0100500 PROTEIN"/>
    <property type="match status" value="1"/>
</dbReference>
<evidence type="ECO:0000256" key="1">
    <source>
        <dbReference type="SAM" id="MobiDB-lite"/>
    </source>
</evidence>
<dbReference type="Proteomes" id="UP000289340">
    <property type="component" value="Chromosome 9"/>
</dbReference>
<organism evidence="3 4">
    <name type="scientific">Glycine soja</name>
    <name type="common">Wild soybean</name>
    <dbReference type="NCBI Taxonomy" id="3848"/>
    <lineage>
        <taxon>Eukaryota</taxon>
        <taxon>Viridiplantae</taxon>
        <taxon>Streptophyta</taxon>
        <taxon>Embryophyta</taxon>
        <taxon>Tracheophyta</taxon>
        <taxon>Spermatophyta</taxon>
        <taxon>Magnoliopsida</taxon>
        <taxon>eudicotyledons</taxon>
        <taxon>Gunneridae</taxon>
        <taxon>Pentapetalae</taxon>
        <taxon>rosids</taxon>
        <taxon>fabids</taxon>
        <taxon>Fabales</taxon>
        <taxon>Fabaceae</taxon>
        <taxon>Papilionoideae</taxon>
        <taxon>50 kb inversion clade</taxon>
        <taxon>NPAAA clade</taxon>
        <taxon>indigoferoid/millettioid clade</taxon>
        <taxon>Phaseoleae</taxon>
        <taxon>Glycine</taxon>
        <taxon>Glycine subgen. Soja</taxon>
    </lineage>
</organism>
<keyword evidence="2" id="KW-1133">Transmembrane helix</keyword>
<feature type="compositionally biased region" description="Low complexity" evidence="1">
    <location>
        <begin position="537"/>
        <end position="546"/>
    </location>
</feature>
<feature type="transmembrane region" description="Helical" evidence="2">
    <location>
        <begin position="71"/>
        <end position="91"/>
    </location>
</feature>
<name>A0A445J5W5_GLYSO</name>
<feature type="region of interest" description="Disordered" evidence="1">
    <location>
        <begin position="506"/>
        <end position="554"/>
    </location>
</feature>
<dbReference type="Gramene" id="XM_028391971.1">
    <property type="protein sequence ID" value="XP_028247772.1"/>
    <property type="gene ID" value="LOC114425175"/>
</dbReference>
<dbReference type="AlphaFoldDB" id="A0A445J5W5"/>
<dbReference type="PANTHER" id="PTHR37254">
    <property type="entry name" value="OS01G0100500 PROTEIN"/>
    <property type="match status" value="1"/>
</dbReference>
<proteinExistence type="predicted"/>
<gene>
    <name evidence="3" type="ORF">D0Y65_025231</name>
</gene>
<reference evidence="3 4" key="1">
    <citation type="submission" date="2018-09" db="EMBL/GenBank/DDBJ databases">
        <title>A high-quality reference genome of wild soybean provides a powerful tool to mine soybean genomes.</title>
        <authorList>
            <person name="Xie M."/>
            <person name="Chung C.Y.L."/>
            <person name="Li M.-W."/>
            <person name="Wong F.-L."/>
            <person name="Chan T.-F."/>
            <person name="Lam H.-M."/>
        </authorList>
    </citation>
    <scope>NUCLEOTIDE SEQUENCE [LARGE SCALE GENOMIC DNA]</scope>
    <source>
        <strain evidence="4">cv. W05</strain>
        <tissue evidence="3">Hypocotyl of etiolated seedlings</tissue>
    </source>
</reference>
<protein>
    <recommendedName>
        <fullName evidence="5">Transmembrane protein</fullName>
    </recommendedName>
</protein>
<evidence type="ECO:0000256" key="2">
    <source>
        <dbReference type="SAM" id="Phobius"/>
    </source>
</evidence>
<evidence type="ECO:0008006" key="5">
    <source>
        <dbReference type="Google" id="ProtNLM"/>
    </source>
</evidence>
<keyword evidence="2" id="KW-0812">Transmembrane</keyword>
<feature type="transmembrane region" description="Helical" evidence="2">
    <location>
        <begin position="389"/>
        <end position="409"/>
    </location>
</feature>
<sequence>MATCPANSFNFNTTLCACTPGHVLQHVRNTCVLYEGNSTILTDTGVDYYALSFPETLFAFDRIKKFTQSQAVFLEATLVMLLSWLLFCVFLRCTKLGDGRNVWFKIRWWISRLDICFATRHWLDDQKVVTKRKTELGGAFSIASWILFIGLFAALLYQIISKRSIEVHNVRATNGQELASYFNDMEFNITTVSSMSCANLRNLGNVVTGNPGFIDQRVVPLSTLANYSCYNSSTGPTVVFKCKNCKVIYDHMYISWQFVDLPNNPATAVGFEFKLTSMDIAKKHVSFVSGTLKNGSNFDNSPVTFRGKQSNILKFNLFPRIYHNLHELKLIQPLFHEFLPGSASRDTNELRASLESSTDGLVNTTLFINFLSDYVVEIDKENILGPVSFLADLGGLYCISIGIFFYLLIQCEYRIKKLRNEDSIMRRIRNRRKAQEHWDKLRKYVMYTYGCPTIEDNYNSTGKETDCGGCMLHSIRGSGSSRKRRLKSRKDSISLYQKPSLPDIKSVSCKPLGSTNDSKLHSENMTKQQNAGSCKDSPQSQSQESSIIDDNFIPPLPSLEIKGGSEMDLSDIQKNLKNLYEYNVMLRNKLLAAQSLLNSSSTGHTSSVNKET</sequence>
<evidence type="ECO:0000313" key="4">
    <source>
        <dbReference type="Proteomes" id="UP000289340"/>
    </source>
</evidence>